<gene>
    <name evidence="7" type="primary">fliS</name>
</gene>
<dbReference type="Pfam" id="PF02561">
    <property type="entry name" value="FliS"/>
    <property type="match status" value="1"/>
</dbReference>
<dbReference type="PIRSF" id="PIRSF039090">
    <property type="entry name" value="Flis"/>
    <property type="match status" value="1"/>
</dbReference>
<evidence type="ECO:0000256" key="3">
    <source>
        <dbReference type="ARBA" id="ARBA00022490"/>
    </source>
</evidence>
<evidence type="ECO:0000256" key="5">
    <source>
        <dbReference type="ARBA" id="ARBA00023186"/>
    </source>
</evidence>
<dbReference type="Gene3D" id="1.20.120.340">
    <property type="entry name" value="Flagellar protein FliS"/>
    <property type="match status" value="1"/>
</dbReference>
<evidence type="ECO:0000256" key="6">
    <source>
        <dbReference type="PIRNR" id="PIRNR039090"/>
    </source>
</evidence>
<evidence type="ECO:0000256" key="4">
    <source>
        <dbReference type="ARBA" id="ARBA00022795"/>
    </source>
</evidence>
<comment type="similarity">
    <text evidence="2 6">Belongs to the FliS family.</text>
</comment>
<sequence>MYTDKRKAKDVYLSSQILGASPERLVIFLYEGAIKSLKRAEFALDNADNNSAHHELVKAQDIINELKQSVNPDVAGEIPADLVKLYDFMTSELVKANLTKKKESIRPIIDMLSELLESWQQVLIQQNNL</sequence>
<dbReference type="GO" id="GO:0005829">
    <property type="term" value="C:cytosol"/>
    <property type="evidence" value="ECO:0007669"/>
    <property type="project" value="UniProtKB-SubCell"/>
</dbReference>
<keyword evidence="3 6" id="KW-0963">Cytoplasm</keyword>
<evidence type="ECO:0000313" key="7">
    <source>
        <dbReference type="EMBL" id="AJA33780.1"/>
    </source>
</evidence>
<dbReference type="InterPro" id="IPR036584">
    <property type="entry name" value="FliS_sf"/>
</dbReference>
<accession>A0A0A7RF10</accession>
<organism evidence="7">
    <name type="scientific">Liquorilactobacillus cacaonum</name>
    <dbReference type="NCBI Taxonomy" id="483012"/>
    <lineage>
        <taxon>Bacteria</taxon>
        <taxon>Bacillati</taxon>
        <taxon>Bacillota</taxon>
        <taxon>Bacilli</taxon>
        <taxon>Lactobacillales</taxon>
        <taxon>Lactobacillaceae</taxon>
        <taxon>Liquorilactobacillus</taxon>
    </lineage>
</organism>
<keyword evidence="7" id="KW-0282">Flagellum</keyword>
<evidence type="ECO:0000256" key="1">
    <source>
        <dbReference type="ARBA" id="ARBA00004514"/>
    </source>
</evidence>
<dbReference type="CDD" id="cd16098">
    <property type="entry name" value="FliS"/>
    <property type="match status" value="1"/>
</dbReference>
<dbReference type="InterPro" id="IPR003713">
    <property type="entry name" value="FliS"/>
</dbReference>
<dbReference type="PANTHER" id="PTHR34773">
    <property type="entry name" value="FLAGELLAR SECRETION CHAPERONE FLIS"/>
    <property type="match status" value="1"/>
</dbReference>
<keyword evidence="7" id="KW-0969">Cilium</keyword>
<dbReference type="AlphaFoldDB" id="A0A0A7RF10"/>
<dbReference type="SUPFAM" id="SSF101116">
    <property type="entry name" value="Flagellar export chaperone FliS"/>
    <property type="match status" value="1"/>
</dbReference>
<keyword evidence="7" id="KW-0966">Cell projection</keyword>
<proteinExistence type="inferred from homology"/>
<dbReference type="NCBIfam" id="TIGR00208">
    <property type="entry name" value="fliS"/>
    <property type="match status" value="1"/>
</dbReference>
<dbReference type="EMBL" id="KM886861">
    <property type="protein sequence ID" value="AJA33780.1"/>
    <property type="molecule type" value="Genomic_DNA"/>
</dbReference>
<dbReference type="PANTHER" id="PTHR34773:SF1">
    <property type="entry name" value="FLAGELLAR SECRETION CHAPERONE FLIS"/>
    <property type="match status" value="1"/>
</dbReference>
<dbReference type="GO" id="GO:0044780">
    <property type="term" value="P:bacterial-type flagellum assembly"/>
    <property type="evidence" value="ECO:0007669"/>
    <property type="project" value="InterPro"/>
</dbReference>
<keyword evidence="5" id="KW-0143">Chaperone</keyword>
<comment type="subcellular location">
    <subcellularLocation>
        <location evidence="1 6">Cytoplasm</location>
        <location evidence="1 6">Cytosol</location>
    </subcellularLocation>
</comment>
<keyword evidence="4 6" id="KW-1005">Bacterial flagellum biogenesis</keyword>
<dbReference type="GO" id="GO:0071973">
    <property type="term" value="P:bacterial-type flagellum-dependent cell motility"/>
    <property type="evidence" value="ECO:0007669"/>
    <property type="project" value="TreeGrafter"/>
</dbReference>
<name>A0A0A7RF10_9LACO</name>
<evidence type="ECO:0000256" key="2">
    <source>
        <dbReference type="ARBA" id="ARBA00008787"/>
    </source>
</evidence>
<reference evidence="7" key="1">
    <citation type="journal article" date="2014" name="Appl. Environ. Microbiol.">
        <title>Detection and genomic characterization of motility in Lactobacillus curvatus: confirmation of motility in a species outside the Lactobacillus salivarius clade.</title>
        <authorList>
            <person name="Cousin F.J."/>
            <person name="Lynch S.M."/>
            <person name="Harris H.M."/>
            <person name="McCann A."/>
            <person name="Lynch D.B."/>
            <person name="Neville B.A."/>
            <person name="Irisawa T."/>
            <person name="Okada S."/>
            <person name="Endo A."/>
            <person name="O'Toole P.W."/>
        </authorList>
    </citation>
    <scope>NUCLEOTIDE SEQUENCE</scope>
    <source>
        <strain evidence="7">DSM 21116</strain>
    </source>
</reference>
<protein>
    <recommendedName>
        <fullName evidence="6">Flagellar secretion chaperone FliS</fullName>
    </recommendedName>
</protein>